<dbReference type="InterPro" id="IPR000182">
    <property type="entry name" value="GNAT_dom"/>
</dbReference>
<dbReference type="RefSeq" id="WP_266052487.1">
    <property type="nucleotide sequence ID" value="NZ_JAPFQO010000007.1"/>
</dbReference>
<protein>
    <submittedName>
        <fullName evidence="2">GNAT family protein</fullName>
    </submittedName>
</protein>
<proteinExistence type="predicted"/>
<dbReference type="Gene3D" id="3.40.630.30">
    <property type="match status" value="1"/>
</dbReference>
<organism evidence="2 3">
    <name type="scientific">Pontibacter anaerobius</name>
    <dbReference type="NCBI Taxonomy" id="2993940"/>
    <lineage>
        <taxon>Bacteria</taxon>
        <taxon>Pseudomonadati</taxon>
        <taxon>Bacteroidota</taxon>
        <taxon>Cytophagia</taxon>
        <taxon>Cytophagales</taxon>
        <taxon>Hymenobacteraceae</taxon>
        <taxon>Pontibacter</taxon>
    </lineage>
</organism>
<dbReference type="Pfam" id="PF13302">
    <property type="entry name" value="Acetyltransf_3"/>
    <property type="match status" value="1"/>
</dbReference>
<dbReference type="PANTHER" id="PTHR43792">
    <property type="entry name" value="GNAT FAMILY, PUTATIVE (AFU_ORTHOLOGUE AFUA_3G00765)-RELATED-RELATED"/>
    <property type="match status" value="1"/>
</dbReference>
<evidence type="ECO:0000313" key="2">
    <source>
        <dbReference type="EMBL" id="MCX2740420.1"/>
    </source>
</evidence>
<dbReference type="PANTHER" id="PTHR43792:SF9">
    <property type="entry name" value="RIBOSOMAL-PROTEIN-ALANINE ACETYLTRANSFERASE"/>
    <property type="match status" value="1"/>
</dbReference>
<comment type="caution">
    <text evidence="2">The sequence shown here is derived from an EMBL/GenBank/DDBJ whole genome shotgun (WGS) entry which is preliminary data.</text>
</comment>
<dbReference type="InterPro" id="IPR016181">
    <property type="entry name" value="Acyl_CoA_acyltransferase"/>
</dbReference>
<keyword evidence="3" id="KW-1185">Reference proteome</keyword>
<evidence type="ECO:0000259" key="1">
    <source>
        <dbReference type="PROSITE" id="PS51186"/>
    </source>
</evidence>
<dbReference type="PROSITE" id="PS51186">
    <property type="entry name" value="GNAT"/>
    <property type="match status" value="1"/>
</dbReference>
<dbReference type="InterPro" id="IPR051531">
    <property type="entry name" value="N-acetyltransferase"/>
</dbReference>
<name>A0ABT3RF73_9BACT</name>
<feature type="domain" description="N-acetyltransferase" evidence="1">
    <location>
        <begin position="11"/>
        <end position="170"/>
    </location>
</feature>
<dbReference type="Proteomes" id="UP001207228">
    <property type="component" value="Unassembled WGS sequence"/>
</dbReference>
<dbReference type="CDD" id="cd04301">
    <property type="entry name" value="NAT_SF"/>
    <property type="match status" value="1"/>
</dbReference>
<reference evidence="2 3" key="1">
    <citation type="submission" date="2022-11" db="EMBL/GenBank/DDBJ databases">
        <title>The characterization of three novel Bacteroidetes species and genomic analysis of their roles in tidal elemental geochemical cycles.</title>
        <authorList>
            <person name="Ma K.-J."/>
        </authorList>
    </citation>
    <scope>NUCLEOTIDE SEQUENCE [LARGE SCALE GENOMIC DNA]</scope>
    <source>
        <strain evidence="2 3">M82</strain>
    </source>
</reference>
<accession>A0ABT3RF73</accession>
<evidence type="ECO:0000313" key="3">
    <source>
        <dbReference type="Proteomes" id="UP001207228"/>
    </source>
</evidence>
<dbReference type="EMBL" id="JAPFQO010000007">
    <property type="protein sequence ID" value="MCX2740420.1"/>
    <property type="molecule type" value="Genomic_DNA"/>
</dbReference>
<gene>
    <name evidence="2" type="ORF">OO017_10720</name>
</gene>
<dbReference type="SUPFAM" id="SSF55729">
    <property type="entry name" value="Acyl-CoA N-acyltransferases (Nat)"/>
    <property type="match status" value="1"/>
</dbReference>
<sequence>MPHQELTTDRLRLRLIQPADVEFILQGLSDRRVTKYYAVHFDTLEQVEQEQMSFYKDLLESGTGAWWCFSLKEDDRPIGACGLNNLEAEHRKAEIGFWMLPPYWGHGYTSEAAAAVLKYGFEQLGLNRIEAEVEGGNEASGQVLRKLGFTLEGRLCEREFKAGRFVDLLYFGLLRKDWQQV</sequence>